<name>A0A7W8F054_STRST</name>
<dbReference type="Proteomes" id="UP000549009">
    <property type="component" value="Unassembled WGS sequence"/>
</dbReference>
<keyword evidence="2" id="KW-1185">Reference proteome</keyword>
<organism evidence="1 2">
    <name type="scientific">Streptomyces spectabilis</name>
    <dbReference type="NCBI Taxonomy" id="68270"/>
    <lineage>
        <taxon>Bacteria</taxon>
        <taxon>Bacillati</taxon>
        <taxon>Actinomycetota</taxon>
        <taxon>Actinomycetes</taxon>
        <taxon>Kitasatosporales</taxon>
        <taxon>Streptomycetaceae</taxon>
        <taxon>Streptomyces</taxon>
    </lineage>
</organism>
<evidence type="ECO:0000313" key="1">
    <source>
        <dbReference type="EMBL" id="MBB5110128.1"/>
    </source>
</evidence>
<dbReference type="EMBL" id="JACHJD010000077">
    <property type="protein sequence ID" value="MBB5110128.1"/>
    <property type="molecule type" value="Genomic_DNA"/>
</dbReference>
<reference evidence="1 2" key="1">
    <citation type="submission" date="2020-08" db="EMBL/GenBank/DDBJ databases">
        <title>Genomic Encyclopedia of Type Strains, Phase III (KMG-III): the genomes of soil and plant-associated and newly described type strains.</title>
        <authorList>
            <person name="Whitman W."/>
        </authorList>
    </citation>
    <scope>NUCLEOTIDE SEQUENCE [LARGE SCALE GENOMIC DNA]</scope>
    <source>
        <strain evidence="1 2">CECT 3146</strain>
    </source>
</reference>
<sequence length="29" mass="3283">TATALETNQPVDGYQPFVSDEDELTWEIL</sequence>
<dbReference type="AlphaFoldDB" id="A0A7W8F054"/>
<comment type="caution">
    <text evidence="1">The sequence shown here is derived from an EMBL/GenBank/DDBJ whole genome shotgun (WGS) entry which is preliminary data.</text>
</comment>
<protein>
    <submittedName>
        <fullName evidence="1">Uncharacterized protein</fullName>
    </submittedName>
</protein>
<accession>A0A7W8F054</accession>
<gene>
    <name evidence="1" type="ORF">FHS40_009258</name>
</gene>
<evidence type="ECO:0000313" key="2">
    <source>
        <dbReference type="Proteomes" id="UP000549009"/>
    </source>
</evidence>
<proteinExistence type="predicted"/>
<feature type="non-terminal residue" evidence="1">
    <location>
        <position position="1"/>
    </location>
</feature>